<sequence>MAFSDAVQWWEERQLRILVLCSLFLQYFLFIAASLRKRCVPAWFKFLTWLAYLASDAVAIYALATLFNRHKRQEWLSTHRSSASLEVLWAPILLLHLGGQDGITAYNIEDNELWGRHILTAVSQITVAIYVFRKSWPGEKRLLQAAILIFVPGILKCLEKPYALKSASIHSIGDTSNKKTWVERMFEEESKDNDDIKSLDDYVKAASKYVQGDHAGETPETGVNEKPYNLFVDLAFPYSDRLKNLKYMMQEKNKAHRRLRSRLSNTFDRLYTKHQMSSGLNICDLTCKSFWGNELRSVVVYLTFAAIALFHKSHRENYDDTDVKITYTLLCCTAALEYIISGIKPCVDFIERINRRLRSLDPTWPDLVAQYNLLWYLARSRKHRRLRRLLLICRDSIDEIWCMKPCQSSSDDITELVFDHVVNHGWKNRIKDAATFHEFNNNRGQQTLQREGCNAGMPLESLQRPFDESVILWHLATDFCFFHHGMDAAGKSASGGHGDGDARRRRSREISNYMAYLLFTNPEMLMPGSRRSLFKNAYEKLNKMAGDKDDSTSSPIPNETVPTQKKKKKPSLLDEQQMIASQIMQKLQSDKEGSEGLVLDAWVLAQELMGIAAGKEKMWRVIQGVWVEMLCFSAGSCRGYLHAKSLGKGGEYLSYVWMLMSFLGMETLAERLQRTELHVQGDMGATRPMTPAASEMPTPTGSDNV</sequence>
<feature type="region of interest" description="Disordered" evidence="1">
    <location>
        <begin position="545"/>
        <end position="572"/>
    </location>
</feature>
<feature type="domain" description="DUF4220" evidence="3">
    <location>
        <begin position="49"/>
        <end position="339"/>
    </location>
</feature>
<evidence type="ECO:0000256" key="2">
    <source>
        <dbReference type="SAM" id="Phobius"/>
    </source>
</evidence>
<reference evidence="4" key="1">
    <citation type="submission" date="2020-10" db="EMBL/GenBank/DDBJ databases">
        <authorList>
            <person name="Han B."/>
            <person name="Lu T."/>
            <person name="Zhao Q."/>
            <person name="Huang X."/>
            <person name="Zhao Y."/>
        </authorList>
    </citation>
    <scope>NUCLEOTIDE SEQUENCE</scope>
</reference>
<keyword evidence="2" id="KW-0812">Transmembrane</keyword>
<dbReference type="OrthoDB" id="1689146at2759"/>
<evidence type="ECO:0000313" key="4">
    <source>
        <dbReference type="EMBL" id="CAD6256654.1"/>
    </source>
</evidence>
<dbReference type="Proteomes" id="UP000604825">
    <property type="component" value="Unassembled WGS sequence"/>
</dbReference>
<comment type="caution">
    <text evidence="4">The sequence shown here is derived from an EMBL/GenBank/DDBJ whole genome shotgun (WGS) entry which is preliminary data.</text>
</comment>
<feature type="compositionally biased region" description="Polar residues" evidence="1">
    <location>
        <begin position="552"/>
        <end position="563"/>
    </location>
</feature>
<gene>
    <name evidence="4" type="ORF">NCGR_LOCUS40158</name>
</gene>
<proteinExistence type="predicted"/>
<dbReference type="InterPro" id="IPR007658">
    <property type="entry name" value="DUF594"/>
</dbReference>
<dbReference type="Pfam" id="PF13968">
    <property type="entry name" value="DUF4220"/>
    <property type="match status" value="1"/>
</dbReference>
<feature type="region of interest" description="Disordered" evidence="1">
    <location>
        <begin position="683"/>
        <end position="705"/>
    </location>
</feature>
<evidence type="ECO:0000313" key="5">
    <source>
        <dbReference type="Proteomes" id="UP000604825"/>
    </source>
</evidence>
<dbReference type="PANTHER" id="PTHR31325">
    <property type="entry name" value="OS01G0798800 PROTEIN-RELATED"/>
    <property type="match status" value="1"/>
</dbReference>
<keyword evidence="2" id="KW-0472">Membrane</keyword>
<evidence type="ECO:0000256" key="1">
    <source>
        <dbReference type="SAM" id="MobiDB-lite"/>
    </source>
</evidence>
<dbReference type="Pfam" id="PF04578">
    <property type="entry name" value="DUF594"/>
    <property type="match status" value="1"/>
</dbReference>
<dbReference type="InterPro" id="IPR025315">
    <property type="entry name" value="DUF4220"/>
</dbReference>
<accession>A0A811QKP5</accession>
<dbReference type="EMBL" id="CAJGYO010000010">
    <property type="protein sequence ID" value="CAD6256654.1"/>
    <property type="molecule type" value="Genomic_DNA"/>
</dbReference>
<keyword evidence="2" id="KW-1133">Transmembrane helix</keyword>
<organism evidence="4 5">
    <name type="scientific">Miscanthus lutarioriparius</name>
    <dbReference type="NCBI Taxonomy" id="422564"/>
    <lineage>
        <taxon>Eukaryota</taxon>
        <taxon>Viridiplantae</taxon>
        <taxon>Streptophyta</taxon>
        <taxon>Embryophyta</taxon>
        <taxon>Tracheophyta</taxon>
        <taxon>Spermatophyta</taxon>
        <taxon>Magnoliopsida</taxon>
        <taxon>Liliopsida</taxon>
        <taxon>Poales</taxon>
        <taxon>Poaceae</taxon>
        <taxon>PACMAD clade</taxon>
        <taxon>Panicoideae</taxon>
        <taxon>Andropogonodae</taxon>
        <taxon>Andropogoneae</taxon>
        <taxon>Saccharinae</taxon>
        <taxon>Miscanthus</taxon>
    </lineage>
</organism>
<evidence type="ECO:0000259" key="3">
    <source>
        <dbReference type="Pfam" id="PF13968"/>
    </source>
</evidence>
<feature type="transmembrane region" description="Helical" evidence="2">
    <location>
        <begin position="47"/>
        <end position="67"/>
    </location>
</feature>
<dbReference type="AlphaFoldDB" id="A0A811QKP5"/>
<name>A0A811QKP5_9POAL</name>
<feature type="transmembrane region" description="Helical" evidence="2">
    <location>
        <begin position="17"/>
        <end position="35"/>
    </location>
</feature>
<protein>
    <recommendedName>
        <fullName evidence="3">DUF4220 domain-containing protein</fullName>
    </recommendedName>
</protein>
<keyword evidence="5" id="KW-1185">Reference proteome</keyword>